<dbReference type="EMBL" id="JXTP01000055">
    <property type="protein sequence ID" value="KIU27064.1"/>
    <property type="molecule type" value="Genomic_DNA"/>
</dbReference>
<dbReference type="AlphaFoldDB" id="A0A0D1KRJ6"/>
<gene>
    <name evidence="1" type="ORF">SR41_11390</name>
</gene>
<dbReference type="Proteomes" id="UP000033203">
    <property type="component" value="Unassembled WGS sequence"/>
</dbReference>
<comment type="caution">
    <text evidence="1">The sequence shown here is derived from an EMBL/GenBank/DDBJ whole genome shotgun (WGS) entry which is preliminary data.</text>
</comment>
<reference evidence="1 2" key="1">
    <citation type="submission" date="2015-01" db="EMBL/GenBank/DDBJ databases">
        <title>Genome of Sphingomonas taxi strain 30a.</title>
        <authorList>
            <person name="Eevers N."/>
            <person name="Van Hamme J."/>
            <person name="Bottos E."/>
            <person name="Weyens N."/>
            <person name="Vangronsveld J."/>
        </authorList>
    </citation>
    <scope>NUCLEOTIDE SEQUENCE [LARGE SCALE GENOMIC DNA]</scope>
    <source>
        <strain evidence="1 2">30a</strain>
    </source>
</reference>
<accession>A0A0D1KRJ6</accession>
<protein>
    <submittedName>
        <fullName evidence="1">Uncharacterized protein</fullName>
    </submittedName>
</protein>
<sequence length="67" mass="7460">MSNDAAFCRRQAMIQRGVADAATLDNVRLQSERAAASWDAMASRAERTERLRADRLARETIPPTILS</sequence>
<evidence type="ECO:0000313" key="2">
    <source>
        <dbReference type="Proteomes" id="UP000033203"/>
    </source>
</evidence>
<proteinExistence type="predicted"/>
<name>A0A0D1KRJ6_9SPHN</name>
<dbReference type="PATRIC" id="fig|1549858.7.peg.1311"/>
<organism evidence="1 2">
    <name type="scientific">Sphingomonas melonis</name>
    <dbReference type="NCBI Taxonomy" id="152682"/>
    <lineage>
        <taxon>Bacteria</taxon>
        <taxon>Pseudomonadati</taxon>
        <taxon>Pseudomonadota</taxon>
        <taxon>Alphaproteobacteria</taxon>
        <taxon>Sphingomonadales</taxon>
        <taxon>Sphingomonadaceae</taxon>
        <taxon>Sphingomonas</taxon>
    </lineage>
</organism>
<evidence type="ECO:0000313" key="1">
    <source>
        <dbReference type="EMBL" id="KIU27064.1"/>
    </source>
</evidence>